<dbReference type="Gene3D" id="3.40.50.300">
    <property type="entry name" value="P-loop containing nucleotide triphosphate hydrolases"/>
    <property type="match status" value="1"/>
</dbReference>
<dbReference type="RefSeq" id="WP_259543447.1">
    <property type="nucleotide sequence ID" value="NZ_JANLCJ010000435.1"/>
</dbReference>
<dbReference type="SMART" id="SM00487">
    <property type="entry name" value="DEXDc"/>
    <property type="match status" value="1"/>
</dbReference>
<accession>A0ABT2HB78</accession>
<keyword evidence="4" id="KW-1185">Reference proteome</keyword>
<proteinExistence type="predicted"/>
<dbReference type="InterPro" id="IPR014001">
    <property type="entry name" value="Helicase_ATP-bd"/>
</dbReference>
<gene>
    <name evidence="3" type="ORF">N1032_25705</name>
</gene>
<dbReference type="PANTHER" id="PTHR45766">
    <property type="entry name" value="DNA ANNEALING HELICASE AND ENDONUCLEASE ZRANB3 FAMILY MEMBER"/>
    <property type="match status" value="1"/>
</dbReference>
<dbReference type="Pfam" id="PF00176">
    <property type="entry name" value="SNF2-rel_dom"/>
    <property type="match status" value="1"/>
</dbReference>
<comment type="caution">
    <text evidence="3">The sequence shown here is derived from an EMBL/GenBank/DDBJ whole genome shotgun (WGS) entry which is preliminary data.</text>
</comment>
<dbReference type="EMBL" id="JANLCJ010000435">
    <property type="protein sequence ID" value="MCS5737127.1"/>
    <property type="molecule type" value="Genomic_DNA"/>
</dbReference>
<dbReference type="PROSITE" id="PS51192">
    <property type="entry name" value="HELICASE_ATP_BIND_1"/>
    <property type="match status" value="1"/>
</dbReference>
<organism evidence="3 4">
    <name type="scientific">Herbiconiux daphne</name>
    <dbReference type="NCBI Taxonomy" id="2970914"/>
    <lineage>
        <taxon>Bacteria</taxon>
        <taxon>Bacillati</taxon>
        <taxon>Actinomycetota</taxon>
        <taxon>Actinomycetes</taxon>
        <taxon>Micrococcales</taxon>
        <taxon>Microbacteriaceae</taxon>
        <taxon>Herbiconiux</taxon>
    </lineage>
</organism>
<dbReference type="PANTHER" id="PTHR45766:SF6">
    <property type="entry name" value="SWI_SNF-RELATED MATRIX-ASSOCIATED ACTIN-DEPENDENT REGULATOR OF CHROMATIN SUBFAMILY A-LIKE PROTEIN 1"/>
    <property type="match status" value="1"/>
</dbReference>
<feature type="domain" description="Helicase ATP-binding" evidence="2">
    <location>
        <begin position="14"/>
        <end position="181"/>
    </location>
</feature>
<sequence length="219" mass="24641">MAKFNPRPYQHPIIQAITTIKRVNIFASMGVGKTVSCLTAIHQMYLDGPVLVLAPLRVAVSTWPDEVAKWDHLSDVTVSPIVGTAAQRRKALAVDAMVYTCNYENLPWLVEECGDHWPFAMIIADESTRLKGFRLRAGSKRAMALAKVAHSKTPRFVNLTGTPAPNGLIDLWGQCWFIDKGQRLGRTFSAFTSRWFNQQRFGNFFKLTPHAHSQKEIQT</sequence>
<dbReference type="SUPFAM" id="SSF52540">
    <property type="entry name" value="P-loop containing nucleoside triphosphate hydrolases"/>
    <property type="match status" value="1"/>
</dbReference>
<evidence type="ECO:0000313" key="3">
    <source>
        <dbReference type="EMBL" id="MCS5737127.1"/>
    </source>
</evidence>
<dbReference type="InterPro" id="IPR000330">
    <property type="entry name" value="SNF2_N"/>
</dbReference>
<reference evidence="3" key="1">
    <citation type="submission" date="2022-08" db="EMBL/GenBank/DDBJ databases">
        <authorList>
            <person name="Deng Y."/>
            <person name="Han X.-F."/>
            <person name="Zhang Y.-Q."/>
        </authorList>
    </citation>
    <scope>NUCLEOTIDE SEQUENCE</scope>
    <source>
        <strain evidence="3">CPCC 203386</strain>
    </source>
</reference>
<feature type="non-terminal residue" evidence="3">
    <location>
        <position position="219"/>
    </location>
</feature>
<name>A0ABT2HB78_9MICO</name>
<evidence type="ECO:0000313" key="4">
    <source>
        <dbReference type="Proteomes" id="UP001165586"/>
    </source>
</evidence>
<evidence type="ECO:0000259" key="2">
    <source>
        <dbReference type="PROSITE" id="PS51192"/>
    </source>
</evidence>
<dbReference type="InterPro" id="IPR027417">
    <property type="entry name" value="P-loop_NTPase"/>
</dbReference>
<evidence type="ECO:0000256" key="1">
    <source>
        <dbReference type="ARBA" id="ARBA00022801"/>
    </source>
</evidence>
<keyword evidence="1" id="KW-0378">Hydrolase</keyword>
<dbReference type="Proteomes" id="UP001165586">
    <property type="component" value="Unassembled WGS sequence"/>
</dbReference>
<protein>
    <submittedName>
        <fullName evidence="3">SNF2-related protein</fullName>
    </submittedName>
</protein>